<evidence type="ECO:0000256" key="4">
    <source>
        <dbReference type="ARBA" id="ARBA00023136"/>
    </source>
</evidence>
<keyword evidence="4 5" id="KW-0472">Membrane</keyword>
<keyword evidence="3 5" id="KW-1133">Transmembrane helix</keyword>
<organism evidence="7">
    <name type="scientific">freshwater metagenome</name>
    <dbReference type="NCBI Taxonomy" id="449393"/>
    <lineage>
        <taxon>unclassified sequences</taxon>
        <taxon>metagenomes</taxon>
        <taxon>ecological metagenomes</taxon>
    </lineage>
</organism>
<feature type="transmembrane region" description="Helical" evidence="5">
    <location>
        <begin position="12"/>
        <end position="32"/>
    </location>
</feature>
<dbReference type="Pfam" id="PF00361">
    <property type="entry name" value="Proton_antipo_M"/>
    <property type="match status" value="1"/>
</dbReference>
<name>A0A6J6U1L4_9ZZZZ</name>
<reference evidence="7" key="1">
    <citation type="submission" date="2020-05" db="EMBL/GenBank/DDBJ databases">
        <authorList>
            <person name="Chiriac C."/>
            <person name="Salcher M."/>
            <person name="Ghai R."/>
            <person name="Kavagutti S V."/>
        </authorList>
    </citation>
    <scope>NUCLEOTIDE SEQUENCE</scope>
</reference>
<dbReference type="AlphaFoldDB" id="A0A6J6U1L4"/>
<dbReference type="HAMAP" id="MF_00445">
    <property type="entry name" value="NDH1_NuoN_1"/>
    <property type="match status" value="1"/>
</dbReference>
<feature type="transmembrane region" description="Helical" evidence="5">
    <location>
        <begin position="347"/>
        <end position="369"/>
    </location>
</feature>
<feature type="transmembrane region" description="Helical" evidence="5">
    <location>
        <begin position="321"/>
        <end position="341"/>
    </location>
</feature>
<feature type="transmembrane region" description="Helical" evidence="5">
    <location>
        <begin position="428"/>
        <end position="457"/>
    </location>
</feature>
<dbReference type="PANTHER" id="PTHR22773">
    <property type="entry name" value="NADH DEHYDROGENASE"/>
    <property type="match status" value="1"/>
</dbReference>
<evidence type="ECO:0000313" key="7">
    <source>
        <dbReference type="EMBL" id="CAB4753780.1"/>
    </source>
</evidence>
<feature type="domain" description="NADH:quinone oxidoreductase/Mrp antiporter transmembrane" evidence="6">
    <location>
        <begin position="145"/>
        <end position="440"/>
    </location>
</feature>
<dbReference type="EMBL" id="CAEZZJ010000026">
    <property type="protein sequence ID" value="CAB4753780.1"/>
    <property type="molecule type" value="Genomic_DNA"/>
</dbReference>
<evidence type="ECO:0000256" key="2">
    <source>
        <dbReference type="ARBA" id="ARBA00022692"/>
    </source>
</evidence>
<feature type="transmembrane region" description="Helical" evidence="5">
    <location>
        <begin position="128"/>
        <end position="145"/>
    </location>
</feature>
<evidence type="ECO:0000259" key="6">
    <source>
        <dbReference type="Pfam" id="PF00361"/>
    </source>
</evidence>
<proteinExistence type="inferred from homology"/>
<dbReference type="NCBIfam" id="NF004441">
    <property type="entry name" value="PRK05777.1-4"/>
    <property type="match status" value="1"/>
</dbReference>
<evidence type="ECO:0000256" key="3">
    <source>
        <dbReference type="ARBA" id="ARBA00022989"/>
    </source>
</evidence>
<gene>
    <name evidence="7" type="ORF">UFOPK2852_00377</name>
</gene>
<feature type="transmembrane region" description="Helical" evidence="5">
    <location>
        <begin position="296"/>
        <end position="314"/>
    </location>
</feature>
<dbReference type="NCBIfam" id="TIGR01770">
    <property type="entry name" value="NDH_I_N"/>
    <property type="match status" value="1"/>
</dbReference>
<dbReference type="InterPro" id="IPR001750">
    <property type="entry name" value="ND/Mrp_TM"/>
</dbReference>
<dbReference type="GO" id="GO:0016020">
    <property type="term" value="C:membrane"/>
    <property type="evidence" value="ECO:0007669"/>
    <property type="project" value="UniProtKB-SubCell"/>
</dbReference>
<feature type="transmembrane region" description="Helical" evidence="5">
    <location>
        <begin position="469"/>
        <end position="493"/>
    </location>
</feature>
<protein>
    <submittedName>
        <fullName evidence="7">Unannotated protein</fullName>
    </submittedName>
</protein>
<dbReference type="GO" id="GO:0008137">
    <property type="term" value="F:NADH dehydrogenase (ubiquinone) activity"/>
    <property type="evidence" value="ECO:0007669"/>
    <property type="project" value="InterPro"/>
</dbReference>
<evidence type="ECO:0000256" key="1">
    <source>
        <dbReference type="ARBA" id="ARBA00004141"/>
    </source>
</evidence>
<feature type="transmembrane region" description="Helical" evidence="5">
    <location>
        <begin position="180"/>
        <end position="205"/>
    </location>
</feature>
<accession>A0A6J6U1L4</accession>
<sequence length="504" mass="53443">MLTAPKLDYALLAPILIILGAALLGVLVEAFIKQVWRAKLQLVIALGAIVIAFEQLFRVRNQTSSIAAVTSVSIDGAGIFLQGAILVFAFLGILIIADQDNFVPQASALPGSNEEAIALQSGKQQTEVFPLTLFAVSGMMLFPIATDFITLFVALEVLSLPLYLMAGLSRRRRLLSQEAALKYFLLGAYSSAFFLFGAALLYGYSGNLSLNGLTDAIRGSGGNDVFLLLGIAFLSVGLLFKVGAVPFHSWTPDVYQGAPTPITGFMAAATKAAAFGATLRIFYIGLDAAQLSWKPIISTIAVITMIVGSVAAISQRDMKRMLAFSSIAHAGFILTAVVSLNKNALSATLFYLAAYGVATIGAFGIVTLVRDSAGEVSDVNRWVGLGKKSPLVASVYSLFLLSFAGIPLTSGFVGKFTIFSAAYESGNIYLVVAGVLSSAIAVFFYLRIILMLFFADATNDSVSVIIPSLLTRISITISALVTIILGLAPSLLLDVAQNFAYFLR</sequence>
<evidence type="ECO:0000256" key="5">
    <source>
        <dbReference type="SAM" id="Phobius"/>
    </source>
</evidence>
<feature type="transmembrane region" description="Helical" evidence="5">
    <location>
        <begin position="225"/>
        <end position="250"/>
    </location>
</feature>
<feature type="transmembrane region" description="Helical" evidence="5">
    <location>
        <begin position="262"/>
        <end position="284"/>
    </location>
</feature>
<comment type="subcellular location">
    <subcellularLocation>
        <location evidence="1">Membrane</location>
        <topology evidence="1">Multi-pass membrane protein</topology>
    </subcellularLocation>
</comment>
<feature type="transmembrane region" description="Helical" evidence="5">
    <location>
        <begin position="77"/>
        <end position="97"/>
    </location>
</feature>
<keyword evidence="2 5" id="KW-0812">Transmembrane</keyword>
<feature type="transmembrane region" description="Helical" evidence="5">
    <location>
        <begin position="39"/>
        <end position="57"/>
    </location>
</feature>
<dbReference type="GO" id="GO:0042773">
    <property type="term" value="P:ATP synthesis coupled electron transport"/>
    <property type="evidence" value="ECO:0007669"/>
    <property type="project" value="InterPro"/>
</dbReference>
<feature type="transmembrane region" description="Helical" evidence="5">
    <location>
        <begin position="390"/>
        <end position="408"/>
    </location>
</feature>
<dbReference type="InterPro" id="IPR010096">
    <property type="entry name" value="NADH-Q_OxRdtase_suN/2"/>
</dbReference>